<evidence type="ECO:0000313" key="2">
    <source>
        <dbReference type="Proteomes" id="UP000263098"/>
    </source>
</evidence>
<proteinExistence type="predicted"/>
<dbReference type="Proteomes" id="UP000263098">
    <property type="component" value="Unassembled WGS sequence"/>
</dbReference>
<sequence length="61" mass="6921">MTDTSLEERLQSFIESEGKSCFFDPELITPEYVYRMWGGAVAIEDIATAMEEVKKIGICKI</sequence>
<organism evidence="1 2">
    <name type="scientific">Bacteroides graminisolvens</name>
    <dbReference type="NCBI Taxonomy" id="477666"/>
    <lineage>
        <taxon>Bacteria</taxon>
        <taxon>Pseudomonadati</taxon>
        <taxon>Bacteroidota</taxon>
        <taxon>Bacteroidia</taxon>
        <taxon>Bacteroidales</taxon>
        <taxon>Bacteroidaceae</taxon>
        <taxon>Bacteroides</taxon>
    </lineage>
</organism>
<gene>
    <name evidence="1" type="ORF">DHW31_06510</name>
</gene>
<dbReference type="AlphaFoldDB" id="A0A3D2SDU7"/>
<accession>A0A3D2SDU7</accession>
<reference evidence="1 2" key="1">
    <citation type="journal article" date="2018" name="Nat. Biotechnol.">
        <title>A standardized bacterial taxonomy based on genome phylogeny substantially revises the tree of life.</title>
        <authorList>
            <person name="Parks D.H."/>
            <person name="Chuvochina M."/>
            <person name="Waite D.W."/>
            <person name="Rinke C."/>
            <person name="Skarshewski A."/>
            <person name="Chaumeil P.A."/>
            <person name="Hugenholtz P."/>
        </authorList>
    </citation>
    <scope>NUCLEOTIDE SEQUENCE [LARGE SCALE GENOMIC DNA]</scope>
    <source>
        <strain evidence="1">UBA9667</strain>
    </source>
</reference>
<evidence type="ECO:0000313" key="1">
    <source>
        <dbReference type="EMBL" id="HCK24427.1"/>
    </source>
</evidence>
<comment type="caution">
    <text evidence="1">The sequence shown here is derived from an EMBL/GenBank/DDBJ whole genome shotgun (WGS) entry which is preliminary data.</text>
</comment>
<name>A0A3D2SDU7_9BACE</name>
<protein>
    <submittedName>
        <fullName evidence="1">Uncharacterized protein</fullName>
    </submittedName>
</protein>
<dbReference type="EMBL" id="DPVG01000234">
    <property type="protein sequence ID" value="HCK24427.1"/>
    <property type="molecule type" value="Genomic_DNA"/>
</dbReference>